<sequence length="82" mass="8799">GNGNNRQIAVGFKCSMVVVLSDSHLGELNTGIMIPGASTNIGAGALKIANFYLHATDGFYLVGNGSQINWVNYTFKYWAISE</sequence>
<evidence type="ECO:0000313" key="1">
    <source>
        <dbReference type="EMBL" id="GAJ21169.1"/>
    </source>
</evidence>
<protein>
    <submittedName>
        <fullName evidence="1">Uncharacterized protein</fullName>
    </submittedName>
</protein>
<dbReference type="AlphaFoldDB" id="X1UUL4"/>
<accession>X1UUL4</accession>
<comment type="caution">
    <text evidence="1">The sequence shown here is derived from an EMBL/GenBank/DDBJ whole genome shotgun (WGS) entry which is preliminary data.</text>
</comment>
<gene>
    <name evidence="1" type="ORF">S12H4_60191</name>
</gene>
<name>X1UUL4_9ZZZZ</name>
<feature type="non-terminal residue" evidence="1">
    <location>
        <position position="1"/>
    </location>
</feature>
<organism evidence="1">
    <name type="scientific">marine sediment metagenome</name>
    <dbReference type="NCBI Taxonomy" id="412755"/>
    <lineage>
        <taxon>unclassified sequences</taxon>
        <taxon>metagenomes</taxon>
        <taxon>ecological metagenomes</taxon>
    </lineage>
</organism>
<reference evidence="1" key="1">
    <citation type="journal article" date="2014" name="Front. Microbiol.">
        <title>High frequency of phylogenetically diverse reductive dehalogenase-homologous genes in deep subseafloor sedimentary metagenomes.</title>
        <authorList>
            <person name="Kawai M."/>
            <person name="Futagami T."/>
            <person name="Toyoda A."/>
            <person name="Takaki Y."/>
            <person name="Nishi S."/>
            <person name="Hori S."/>
            <person name="Arai W."/>
            <person name="Tsubouchi T."/>
            <person name="Morono Y."/>
            <person name="Uchiyama I."/>
            <person name="Ito T."/>
            <person name="Fujiyama A."/>
            <person name="Inagaki F."/>
            <person name="Takami H."/>
        </authorList>
    </citation>
    <scope>NUCLEOTIDE SEQUENCE</scope>
    <source>
        <strain evidence="1">Expedition CK06-06</strain>
    </source>
</reference>
<dbReference type="EMBL" id="BARW01039547">
    <property type="protein sequence ID" value="GAJ21169.1"/>
    <property type="molecule type" value="Genomic_DNA"/>
</dbReference>
<proteinExistence type="predicted"/>